<evidence type="ECO:0000313" key="3">
    <source>
        <dbReference type="Proteomes" id="UP000016923"/>
    </source>
</evidence>
<gene>
    <name evidence="2" type="ORF">F503_03036</name>
</gene>
<dbReference type="HOGENOM" id="CLU_2347272_0_0_1"/>
<keyword evidence="3" id="KW-1185">Reference proteome</keyword>
<dbReference type="AlphaFoldDB" id="S3C0E1"/>
<dbReference type="EMBL" id="KE148154">
    <property type="protein sequence ID" value="EPE06207.1"/>
    <property type="molecule type" value="Genomic_DNA"/>
</dbReference>
<dbReference type="Proteomes" id="UP000016923">
    <property type="component" value="Unassembled WGS sequence"/>
</dbReference>
<organism evidence="2 3">
    <name type="scientific">Ophiostoma piceae (strain UAMH 11346)</name>
    <name type="common">Sap stain fungus</name>
    <dbReference type="NCBI Taxonomy" id="1262450"/>
    <lineage>
        <taxon>Eukaryota</taxon>
        <taxon>Fungi</taxon>
        <taxon>Dikarya</taxon>
        <taxon>Ascomycota</taxon>
        <taxon>Pezizomycotina</taxon>
        <taxon>Sordariomycetes</taxon>
        <taxon>Sordariomycetidae</taxon>
        <taxon>Ophiostomatales</taxon>
        <taxon>Ophiostomataceae</taxon>
        <taxon>Ophiostoma</taxon>
    </lineage>
</organism>
<dbReference type="VEuPathDB" id="FungiDB:F503_03036"/>
<accession>S3C0E1</accession>
<protein>
    <submittedName>
        <fullName evidence="2">Uncharacterized protein</fullName>
    </submittedName>
</protein>
<feature type="compositionally biased region" description="Basic and acidic residues" evidence="1">
    <location>
        <begin position="1"/>
        <end position="15"/>
    </location>
</feature>
<evidence type="ECO:0000256" key="1">
    <source>
        <dbReference type="SAM" id="MobiDB-lite"/>
    </source>
</evidence>
<proteinExistence type="predicted"/>
<reference evidence="2 3" key="1">
    <citation type="journal article" date="2013" name="BMC Genomics">
        <title>The genome and transcriptome of the pine saprophyte Ophiostoma piceae, and a comparison with the bark beetle-associated pine pathogen Grosmannia clavigera.</title>
        <authorList>
            <person name="Haridas S."/>
            <person name="Wang Y."/>
            <person name="Lim L."/>
            <person name="Massoumi Alamouti S."/>
            <person name="Jackman S."/>
            <person name="Docking R."/>
            <person name="Robertson G."/>
            <person name="Birol I."/>
            <person name="Bohlmann J."/>
            <person name="Breuil C."/>
        </authorList>
    </citation>
    <scope>NUCLEOTIDE SEQUENCE [LARGE SCALE GENOMIC DNA]</scope>
    <source>
        <strain evidence="2 3">UAMH 11346</strain>
    </source>
</reference>
<dbReference type="OrthoDB" id="4586880at2759"/>
<sequence>MTSDLEPQRADKLDKTTGMSAAGLSDPSDPAVGRRVLFKGRLKAPQRDLLSATTAAHSILKNELTVHGPDTERAPVIEVNSTALPQPFLNPDKPLGQ</sequence>
<evidence type="ECO:0000313" key="2">
    <source>
        <dbReference type="EMBL" id="EPE06207.1"/>
    </source>
</evidence>
<name>S3C0E1_OPHP1</name>
<feature type="region of interest" description="Disordered" evidence="1">
    <location>
        <begin position="1"/>
        <end position="32"/>
    </location>
</feature>